<name>A0AAV9NZV8_9PEZI</name>
<evidence type="ECO:0000256" key="7">
    <source>
        <dbReference type="ARBA" id="ARBA00022786"/>
    </source>
</evidence>
<evidence type="ECO:0000256" key="5">
    <source>
        <dbReference type="ARBA" id="ARBA00022723"/>
    </source>
</evidence>
<feature type="region of interest" description="Disordered" evidence="11">
    <location>
        <begin position="380"/>
        <end position="465"/>
    </location>
</feature>
<feature type="domain" description="SP-RING-type" evidence="12">
    <location>
        <begin position="288"/>
        <end position="379"/>
    </location>
</feature>
<dbReference type="Proteomes" id="UP001337655">
    <property type="component" value="Unassembled WGS sequence"/>
</dbReference>
<dbReference type="EMBL" id="JAVRRT010000022">
    <property type="protein sequence ID" value="KAK5163972.1"/>
    <property type="molecule type" value="Genomic_DNA"/>
</dbReference>
<feature type="compositionally biased region" description="Basic and acidic residues" evidence="11">
    <location>
        <begin position="212"/>
        <end position="221"/>
    </location>
</feature>
<dbReference type="AlphaFoldDB" id="A0AAV9NZV8"/>
<feature type="compositionally biased region" description="Acidic residues" evidence="11">
    <location>
        <begin position="383"/>
        <end position="393"/>
    </location>
</feature>
<comment type="subcellular location">
    <subcellularLocation>
        <location evidence="1">Nucleus</location>
    </subcellularLocation>
</comment>
<evidence type="ECO:0000256" key="10">
    <source>
        <dbReference type="PROSITE-ProRule" id="PRU00452"/>
    </source>
</evidence>
<dbReference type="PROSITE" id="PS51044">
    <property type="entry name" value="ZF_SP_RING"/>
    <property type="match status" value="1"/>
</dbReference>
<dbReference type="GO" id="GO:0000724">
    <property type="term" value="P:double-strand break repair via homologous recombination"/>
    <property type="evidence" value="ECO:0007669"/>
    <property type="project" value="InterPro"/>
</dbReference>
<dbReference type="Pfam" id="PF11789">
    <property type="entry name" value="zf-Nse"/>
    <property type="match status" value="1"/>
</dbReference>
<feature type="compositionally biased region" description="Low complexity" evidence="11">
    <location>
        <begin position="148"/>
        <end position="168"/>
    </location>
</feature>
<dbReference type="CDD" id="cd16651">
    <property type="entry name" value="SPL-RING_NSE2"/>
    <property type="match status" value="1"/>
</dbReference>
<comment type="caution">
    <text evidence="13">The sequence shown here is derived from an EMBL/GenBank/DDBJ whole genome shotgun (WGS) entry which is preliminary data.</text>
</comment>
<proteinExistence type="inferred from homology"/>
<dbReference type="Gene3D" id="3.30.40.10">
    <property type="entry name" value="Zinc/RING finger domain, C3HC4 (zinc finger)"/>
    <property type="match status" value="1"/>
</dbReference>
<evidence type="ECO:0000256" key="9">
    <source>
        <dbReference type="ARBA" id="ARBA00023242"/>
    </source>
</evidence>
<dbReference type="GeneID" id="89931697"/>
<evidence type="ECO:0000256" key="6">
    <source>
        <dbReference type="ARBA" id="ARBA00022771"/>
    </source>
</evidence>
<feature type="compositionally biased region" description="Acidic residues" evidence="11">
    <location>
        <begin position="439"/>
        <end position="465"/>
    </location>
</feature>
<dbReference type="GO" id="GO:0061665">
    <property type="term" value="F:SUMO ligase activity"/>
    <property type="evidence" value="ECO:0007669"/>
    <property type="project" value="TreeGrafter"/>
</dbReference>
<evidence type="ECO:0000313" key="14">
    <source>
        <dbReference type="Proteomes" id="UP001337655"/>
    </source>
</evidence>
<feature type="region of interest" description="Disordered" evidence="11">
    <location>
        <begin position="79"/>
        <end position="126"/>
    </location>
</feature>
<feature type="compositionally biased region" description="Acidic residues" evidence="11">
    <location>
        <begin position="180"/>
        <end position="191"/>
    </location>
</feature>
<keyword evidence="9" id="KW-0539">Nucleus</keyword>
<sequence length="465" mass="50820">MATRVRQSTAAPSRASTVAPTPAKSGTQLPPYEAPSFPLNPAAQRALDNLTRTHNLKKLDDSITDAQKALQDVAAGINDRLSEREKQVSKKRKAQAPDPTPDDAAEAGEEGQNLDELRDKVQRMTTRMDESIRKLIDGQHSVQAIRESIAATATDARASASTQASTQAGPTQRRRRQDGEEGDGEEDEEYQDFTPTDPRGGTQAQKTAIETFRSKLEDSKTRYQSHSLAERYAENNTYRDFRRVVHDAQHHDGDVPLAHHSDWFDEGPAPAPGMTTRARADADADDDSDDDLAVSRMTISTKCPLTLTEFKQPLTSRKCPHSFESAAILSLLSTSATRENGRAGEKIVQCPVSGCSQTLTKNDLHTDAVLVRQIKRLQRSRELEEEDGDDDQDGANGATVVEDGDDAADVDDIVEGRTQVKGEPQSGRTPAGMRRSTEEEVVEVGSQEDEEAGEGEEDGDVTQDE</sequence>
<dbReference type="InterPro" id="IPR026846">
    <property type="entry name" value="Nse2(Mms21)"/>
</dbReference>
<dbReference type="InterPro" id="IPR013083">
    <property type="entry name" value="Znf_RING/FYVE/PHD"/>
</dbReference>
<evidence type="ECO:0000256" key="1">
    <source>
        <dbReference type="ARBA" id="ARBA00004123"/>
    </source>
</evidence>
<dbReference type="GO" id="GO:0008270">
    <property type="term" value="F:zinc ion binding"/>
    <property type="evidence" value="ECO:0007669"/>
    <property type="project" value="UniProtKB-KW"/>
</dbReference>
<keyword evidence="4" id="KW-0808">Transferase</keyword>
<organism evidence="13 14">
    <name type="scientific">Saxophila tyrrhenica</name>
    <dbReference type="NCBI Taxonomy" id="1690608"/>
    <lineage>
        <taxon>Eukaryota</taxon>
        <taxon>Fungi</taxon>
        <taxon>Dikarya</taxon>
        <taxon>Ascomycota</taxon>
        <taxon>Pezizomycotina</taxon>
        <taxon>Dothideomycetes</taxon>
        <taxon>Dothideomycetidae</taxon>
        <taxon>Mycosphaerellales</taxon>
        <taxon>Extremaceae</taxon>
        <taxon>Saxophila</taxon>
    </lineage>
</organism>
<dbReference type="GO" id="GO:0016925">
    <property type="term" value="P:protein sumoylation"/>
    <property type="evidence" value="ECO:0007669"/>
    <property type="project" value="TreeGrafter"/>
</dbReference>
<dbReference type="InterPro" id="IPR004181">
    <property type="entry name" value="Znf_MIZ"/>
</dbReference>
<keyword evidence="8" id="KW-0862">Zinc</keyword>
<accession>A0AAV9NZV8</accession>
<evidence type="ECO:0000256" key="4">
    <source>
        <dbReference type="ARBA" id="ARBA00022679"/>
    </source>
</evidence>
<feature type="compositionally biased region" description="Acidic residues" evidence="11">
    <location>
        <begin position="100"/>
        <end position="113"/>
    </location>
</feature>
<feature type="compositionally biased region" description="Basic and acidic residues" evidence="11">
    <location>
        <begin position="115"/>
        <end position="126"/>
    </location>
</feature>
<feature type="region of interest" description="Disordered" evidence="11">
    <location>
        <begin position="269"/>
        <end position="290"/>
    </location>
</feature>
<dbReference type="GO" id="GO:0005634">
    <property type="term" value="C:nucleus"/>
    <property type="evidence" value="ECO:0007669"/>
    <property type="project" value="UniProtKB-SubCell"/>
</dbReference>
<comment type="pathway">
    <text evidence="2">Protein modification; protein sumoylation.</text>
</comment>
<gene>
    <name evidence="13" type="ORF">LTR77_010368</name>
</gene>
<evidence type="ECO:0000256" key="2">
    <source>
        <dbReference type="ARBA" id="ARBA00004718"/>
    </source>
</evidence>
<feature type="region of interest" description="Disordered" evidence="11">
    <location>
        <begin position="147"/>
        <end position="227"/>
    </location>
</feature>
<keyword evidence="6 10" id="KW-0863">Zinc-finger</keyword>
<evidence type="ECO:0000313" key="13">
    <source>
        <dbReference type="EMBL" id="KAK5163972.1"/>
    </source>
</evidence>
<dbReference type="GO" id="GO:0030915">
    <property type="term" value="C:Smc5-Smc6 complex"/>
    <property type="evidence" value="ECO:0007669"/>
    <property type="project" value="InterPro"/>
</dbReference>
<feature type="compositionally biased region" description="Polar residues" evidence="11">
    <location>
        <begin position="1"/>
        <end position="28"/>
    </location>
</feature>
<feature type="region of interest" description="Disordered" evidence="11">
    <location>
        <begin position="1"/>
        <end position="39"/>
    </location>
</feature>
<dbReference type="PANTHER" id="PTHR21330:SF1">
    <property type="entry name" value="E3 SUMO-PROTEIN LIGASE NSE2"/>
    <property type="match status" value="1"/>
</dbReference>
<dbReference type="SUPFAM" id="SSF57850">
    <property type="entry name" value="RING/U-box"/>
    <property type="match status" value="1"/>
</dbReference>
<keyword evidence="14" id="KW-1185">Reference proteome</keyword>
<feature type="compositionally biased region" description="Acidic residues" evidence="11">
    <location>
        <begin position="402"/>
        <end position="413"/>
    </location>
</feature>
<keyword evidence="7" id="KW-0833">Ubl conjugation pathway</keyword>
<evidence type="ECO:0000256" key="8">
    <source>
        <dbReference type="ARBA" id="ARBA00022833"/>
    </source>
</evidence>
<keyword evidence="5" id="KW-0479">Metal-binding</keyword>
<evidence type="ECO:0000256" key="11">
    <source>
        <dbReference type="SAM" id="MobiDB-lite"/>
    </source>
</evidence>
<evidence type="ECO:0000259" key="12">
    <source>
        <dbReference type="PROSITE" id="PS51044"/>
    </source>
</evidence>
<reference evidence="13 14" key="1">
    <citation type="submission" date="2023-08" db="EMBL/GenBank/DDBJ databases">
        <title>Black Yeasts Isolated from many extreme environments.</title>
        <authorList>
            <person name="Coleine C."/>
            <person name="Stajich J.E."/>
            <person name="Selbmann L."/>
        </authorList>
    </citation>
    <scope>NUCLEOTIDE SEQUENCE [LARGE SCALE GENOMIC DNA]</scope>
    <source>
        <strain evidence="13 14">CCFEE 5935</strain>
    </source>
</reference>
<comment type="similarity">
    <text evidence="3">Belongs to the NSE2 family.</text>
</comment>
<dbReference type="RefSeq" id="XP_064654336.1">
    <property type="nucleotide sequence ID" value="XM_064807589.1"/>
</dbReference>
<dbReference type="PANTHER" id="PTHR21330">
    <property type="entry name" value="E3 SUMO-PROTEIN LIGASE NSE2"/>
    <property type="match status" value="1"/>
</dbReference>
<protein>
    <recommendedName>
        <fullName evidence="12">SP-RING-type domain-containing protein</fullName>
    </recommendedName>
</protein>
<evidence type="ECO:0000256" key="3">
    <source>
        <dbReference type="ARBA" id="ARBA00008212"/>
    </source>
</evidence>